<proteinExistence type="predicted"/>
<accession>A0A8B6F6C4</accession>
<evidence type="ECO:0000313" key="3">
    <source>
        <dbReference type="Proteomes" id="UP000596742"/>
    </source>
</evidence>
<dbReference type="AlphaFoldDB" id="A0A8B6F6C4"/>
<protein>
    <submittedName>
        <fullName evidence="2">Uncharacterized protein</fullName>
    </submittedName>
</protein>
<evidence type="ECO:0000313" key="2">
    <source>
        <dbReference type="EMBL" id="VDI44809.1"/>
    </source>
</evidence>
<reference evidence="2" key="1">
    <citation type="submission" date="2018-11" db="EMBL/GenBank/DDBJ databases">
        <authorList>
            <person name="Alioto T."/>
            <person name="Alioto T."/>
        </authorList>
    </citation>
    <scope>NUCLEOTIDE SEQUENCE</scope>
</reference>
<feature type="region of interest" description="Disordered" evidence="1">
    <location>
        <begin position="47"/>
        <end position="79"/>
    </location>
</feature>
<dbReference type="EMBL" id="UYJE01006301">
    <property type="protein sequence ID" value="VDI44809.1"/>
    <property type="molecule type" value="Genomic_DNA"/>
</dbReference>
<sequence>MANMRKKIGLQVEKNIVTAAAMKTALDSRTGFDLPVNVTGKIKTPETVGAVNLHEGPEIKTENGEDSSRLSSRHSESSD</sequence>
<organism evidence="2 3">
    <name type="scientific">Mytilus galloprovincialis</name>
    <name type="common">Mediterranean mussel</name>
    <dbReference type="NCBI Taxonomy" id="29158"/>
    <lineage>
        <taxon>Eukaryota</taxon>
        <taxon>Metazoa</taxon>
        <taxon>Spiralia</taxon>
        <taxon>Lophotrochozoa</taxon>
        <taxon>Mollusca</taxon>
        <taxon>Bivalvia</taxon>
        <taxon>Autobranchia</taxon>
        <taxon>Pteriomorphia</taxon>
        <taxon>Mytilida</taxon>
        <taxon>Mytiloidea</taxon>
        <taxon>Mytilidae</taxon>
        <taxon>Mytilinae</taxon>
        <taxon>Mytilus</taxon>
    </lineage>
</organism>
<comment type="caution">
    <text evidence="2">The sequence shown here is derived from an EMBL/GenBank/DDBJ whole genome shotgun (WGS) entry which is preliminary data.</text>
</comment>
<dbReference type="Proteomes" id="UP000596742">
    <property type="component" value="Unassembled WGS sequence"/>
</dbReference>
<name>A0A8B6F6C4_MYTGA</name>
<feature type="compositionally biased region" description="Basic and acidic residues" evidence="1">
    <location>
        <begin position="55"/>
        <end position="79"/>
    </location>
</feature>
<gene>
    <name evidence="2" type="ORF">MGAL_10B049413</name>
</gene>
<keyword evidence="3" id="KW-1185">Reference proteome</keyword>
<evidence type="ECO:0000256" key="1">
    <source>
        <dbReference type="SAM" id="MobiDB-lite"/>
    </source>
</evidence>